<feature type="domain" description="Phosphatidic acid phosphatase type 2/haloperoxidase" evidence="2">
    <location>
        <begin position="96"/>
        <end position="221"/>
    </location>
</feature>
<reference evidence="3" key="1">
    <citation type="journal article" date="2014" name="Int. J. Syst. Evol. Microbiol.">
        <title>Complete genome sequence of Corynebacterium casei LMG S-19264T (=DSM 44701T), isolated from a smear-ripened cheese.</title>
        <authorList>
            <consortium name="US DOE Joint Genome Institute (JGI-PGF)"/>
            <person name="Walter F."/>
            <person name="Albersmeier A."/>
            <person name="Kalinowski J."/>
            <person name="Ruckert C."/>
        </authorList>
    </citation>
    <scope>NUCLEOTIDE SEQUENCE</scope>
    <source>
        <strain evidence="3">CCM 7664</strain>
    </source>
</reference>
<dbReference type="InterPro" id="IPR036938">
    <property type="entry name" value="PAP2/HPO_sf"/>
</dbReference>
<feature type="transmembrane region" description="Helical" evidence="1">
    <location>
        <begin position="56"/>
        <end position="81"/>
    </location>
</feature>
<protein>
    <submittedName>
        <fullName evidence="3">Phosphoesterase</fullName>
    </submittedName>
</protein>
<evidence type="ECO:0000259" key="2">
    <source>
        <dbReference type="Pfam" id="PF01569"/>
    </source>
</evidence>
<dbReference type="RefSeq" id="WP_188421868.1">
    <property type="nucleotide sequence ID" value="NZ_BMDP01000003.1"/>
</dbReference>
<proteinExistence type="predicted"/>
<feature type="transmembrane region" description="Helical" evidence="1">
    <location>
        <begin position="150"/>
        <end position="168"/>
    </location>
</feature>
<evidence type="ECO:0000256" key="1">
    <source>
        <dbReference type="SAM" id="Phobius"/>
    </source>
</evidence>
<dbReference type="SUPFAM" id="SSF48317">
    <property type="entry name" value="Acid phosphatase/Vanadium-dependent haloperoxidase"/>
    <property type="match status" value="1"/>
</dbReference>
<dbReference type="EMBL" id="BMDP01000003">
    <property type="protein sequence ID" value="GGI55125.1"/>
    <property type="molecule type" value="Genomic_DNA"/>
</dbReference>
<dbReference type="AlphaFoldDB" id="A0A8J3B4Z6"/>
<keyword evidence="1" id="KW-0812">Transmembrane</keyword>
<feature type="transmembrane region" description="Helical" evidence="1">
    <location>
        <begin position="207"/>
        <end position="226"/>
    </location>
</feature>
<feature type="transmembrane region" description="Helical" evidence="1">
    <location>
        <begin position="7"/>
        <end position="26"/>
    </location>
</feature>
<keyword evidence="1" id="KW-1133">Transmembrane helix</keyword>
<dbReference type="InterPro" id="IPR000326">
    <property type="entry name" value="PAP2/HPO"/>
</dbReference>
<reference evidence="3" key="2">
    <citation type="submission" date="2020-09" db="EMBL/GenBank/DDBJ databases">
        <authorList>
            <person name="Sun Q."/>
            <person name="Sedlacek I."/>
        </authorList>
    </citation>
    <scope>NUCLEOTIDE SEQUENCE</scope>
    <source>
        <strain evidence="3">CCM 7664</strain>
    </source>
</reference>
<name>A0A8J3B4Z6_9BURK</name>
<dbReference type="CDD" id="cd03396">
    <property type="entry name" value="PAP2_like_6"/>
    <property type="match status" value="1"/>
</dbReference>
<dbReference type="Proteomes" id="UP000627205">
    <property type="component" value="Unassembled WGS sequence"/>
</dbReference>
<gene>
    <name evidence="3" type="ORF">GCM10011430_22990</name>
</gene>
<evidence type="ECO:0000313" key="3">
    <source>
        <dbReference type="EMBL" id="GGI55125.1"/>
    </source>
</evidence>
<keyword evidence="1" id="KW-0472">Membrane</keyword>
<feature type="transmembrane region" description="Helical" evidence="1">
    <location>
        <begin position="175"/>
        <end position="195"/>
    </location>
</feature>
<organism evidence="3 4">
    <name type="scientific">Oxalicibacterium solurbis</name>
    <dbReference type="NCBI Taxonomy" id="69280"/>
    <lineage>
        <taxon>Bacteria</taxon>
        <taxon>Pseudomonadati</taxon>
        <taxon>Pseudomonadota</taxon>
        <taxon>Betaproteobacteria</taxon>
        <taxon>Burkholderiales</taxon>
        <taxon>Oxalobacteraceae</taxon>
        <taxon>Oxalicibacterium</taxon>
    </lineage>
</organism>
<keyword evidence="4" id="KW-1185">Reference proteome</keyword>
<feature type="transmembrane region" description="Helical" evidence="1">
    <location>
        <begin position="93"/>
        <end position="109"/>
    </location>
</feature>
<comment type="caution">
    <text evidence="3">The sequence shown here is derived from an EMBL/GenBank/DDBJ whole genome shotgun (WGS) entry which is preliminary data.</text>
</comment>
<dbReference type="Pfam" id="PF01569">
    <property type="entry name" value="PAP2"/>
    <property type="match status" value="1"/>
</dbReference>
<accession>A0A8J3B4Z6</accession>
<evidence type="ECO:0000313" key="4">
    <source>
        <dbReference type="Proteomes" id="UP000627205"/>
    </source>
</evidence>
<sequence>MENSSRRFIFANLFGLVAAGIVFTWISRSGTFDFWVTQHFFDPVTRTFPLEHNRPLFFWGHAVLKKISVVAWLICIGLAFASIRVRALQSWRQVLLTFIVMGGLASWLVQSLKGASPHSCPYDLAVYGGSDFWFPLFDAVTTIVHKGQCWPGGHASAGFVLIAGYFALREKAPKWARCVLIFSLVLGTVMSAVQVVRGAHFVSHNLWSLWLVWATCVTLHLAIAGYRRLRGRTAIVYDAAVTAEAAPGYRP</sequence>